<reference evidence="1" key="1">
    <citation type="submission" date="2020-08" db="EMBL/GenBank/DDBJ databases">
        <title>Genome public.</title>
        <authorList>
            <person name="Liu C."/>
            <person name="Sun Q."/>
        </authorList>
    </citation>
    <scope>NUCLEOTIDE SEQUENCE</scope>
    <source>
        <strain evidence="1">BX12</strain>
    </source>
</reference>
<gene>
    <name evidence="1" type="ORF">H9L42_09960</name>
</gene>
<keyword evidence="2" id="KW-1185">Reference proteome</keyword>
<organism evidence="1 2">
    <name type="scientific">Zhenpiania hominis</name>
    <dbReference type="NCBI Taxonomy" id="2763644"/>
    <lineage>
        <taxon>Bacteria</taxon>
        <taxon>Bacillati</taxon>
        <taxon>Bacillota</taxon>
        <taxon>Clostridia</taxon>
        <taxon>Peptostreptococcales</taxon>
        <taxon>Anaerovoracaceae</taxon>
        <taxon>Zhenpiania</taxon>
    </lineage>
</organism>
<protein>
    <submittedName>
        <fullName evidence="1">Uncharacterized protein</fullName>
    </submittedName>
</protein>
<sequence length="59" mass="6872">MQSSGQNHKRDYFLCKKHSVMKVVLDTLVFLIRDSFIPAFAVLEKTLKEKLEEAESDWA</sequence>
<dbReference type="Proteomes" id="UP000602647">
    <property type="component" value="Unassembled WGS sequence"/>
</dbReference>
<evidence type="ECO:0000313" key="1">
    <source>
        <dbReference type="EMBL" id="MBC6680158.1"/>
    </source>
</evidence>
<dbReference type="EMBL" id="JACRYT010000010">
    <property type="protein sequence ID" value="MBC6680158.1"/>
    <property type="molecule type" value="Genomic_DNA"/>
</dbReference>
<dbReference type="AlphaFoldDB" id="A0A923SWA8"/>
<comment type="caution">
    <text evidence="1">The sequence shown here is derived from an EMBL/GenBank/DDBJ whole genome shotgun (WGS) entry which is preliminary data.</text>
</comment>
<name>A0A923SWA8_9FIRM</name>
<evidence type="ECO:0000313" key="2">
    <source>
        <dbReference type="Proteomes" id="UP000602647"/>
    </source>
</evidence>
<proteinExistence type="predicted"/>
<accession>A0A923SWA8</accession>
<dbReference type="RefSeq" id="WP_187303259.1">
    <property type="nucleotide sequence ID" value="NZ_JACRYT010000010.1"/>
</dbReference>